<dbReference type="InterPro" id="IPR036236">
    <property type="entry name" value="Znf_C2H2_sf"/>
</dbReference>
<feature type="domain" description="C2H2-type" evidence="8">
    <location>
        <begin position="119"/>
        <end position="145"/>
    </location>
</feature>
<dbReference type="STRING" id="5888.A0CDM4"/>
<feature type="domain" description="C2H2-type" evidence="8">
    <location>
        <begin position="62"/>
        <end position="89"/>
    </location>
</feature>
<feature type="domain" description="C2H2-type" evidence="8">
    <location>
        <begin position="34"/>
        <end position="61"/>
    </location>
</feature>
<evidence type="ECO:0000256" key="5">
    <source>
        <dbReference type="ARBA" id="ARBA00022833"/>
    </source>
</evidence>
<dbReference type="OrthoDB" id="298895at2759"/>
<dbReference type="HOGENOM" id="CLU_079776_0_0_1"/>
<dbReference type="AlphaFoldDB" id="A0CDM4"/>
<dbReference type="GO" id="GO:0003700">
    <property type="term" value="F:DNA-binding transcription factor activity"/>
    <property type="evidence" value="ECO:0000318"/>
    <property type="project" value="GO_Central"/>
</dbReference>
<evidence type="ECO:0000256" key="6">
    <source>
        <dbReference type="ARBA" id="ARBA00023242"/>
    </source>
</evidence>
<name>A0CDM4_PARTE</name>
<accession>A0CDM4</accession>
<dbReference type="Proteomes" id="UP000000600">
    <property type="component" value="Unassembled WGS sequence"/>
</dbReference>
<dbReference type="GO" id="GO:0005634">
    <property type="term" value="C:nucleus"/>
    <property type="evidence" value="ECO:0007669"/>
    <property type="project" value="UniProtKB-SubCell"/>
</dbReference>
<evidence type="ECO:0000256" key="3">
    <source>
        <dbReference type="ARBA" id="ARBA00022737"/>
    </source>
</evidence>
<evidence type="ECO:0000256" key="4">
    <source>
        <dbReference type="ARBA" id="ARBA00022771"/>
    </source>
</evidence>
<dbReference type="SUPFAM" id="SSF57667">
    <property type="entry name" value="beta-beta-alpha zinc fingers"/>
    <property type="match status" value="3"/>
</dbReference>
<keyword evidence="6" id="KW-0539">Nucleus</keyword>
<keyword evidence="2" id="KW-0479">Metal-binding</keyword>
<evidence type="ECO:0000256" key="1">
    <source>
        <dbReference type="ARBA" id="ARBA00004123"/>
    </source>
</evidence>
<feature type="domain" description="C2H2-type" evidence="8">
    <location>
        <begin position="6"/>
        <end position="33"/>
    </location>
</feature>
<comment type="subcellular location">
    <subcellularLocation>
        <location evidence="1">Nucleus</location>
    </subcellularLocation>
</comment>
<dbReference type="eggNOG" id="KOG1721">
    <property type="taxonomic scope" value="Eukaryota"/>
</dbReference>
<dbReference type="Gene3D" id="3.30.160.60">
    <property type="entry name" value="Classic Zinc Finger"/>
    <property type="match status" value="4"/>
</dbReference>
<dbReference type="PANTHER" id="PTHR14003">
    <property type="entry name" value="TRANSCRIPTIONAL REPRESSOR PROTEIN YY"/>
    <property type="match status" value="1"/>
</dbReference>
<keyword evidence="5" id="KW-0862">Zinc</keyword>
<dbReference type="KEGG" id="ptm:GSPATT00007102001"/>
<dbReference type="InParanoid" id="A0CDM4"/>
<sequence length="316" mass="37062">MNQQEFICDACDKAFKQKRALQEHQLIHSGEKPYKCVTCNQQFRQYSSLQKHDRIHTGEKPYNCSECNQTFSQISNLKRHQFKHKGQKPFTCDVCQKQFITNQNYQQHQNKHKIQRQSFVCECNRTFLYKSSLKKHQKIHKKIENTDSFINLQEINQISADLRIFFTASHPQIFHSNHIDILFNGRLYNYNEQTGRIELHDLIDQQQQQNCAPIKDHQHFDSQKQYDLIKCIDCKQEQCCCKSKQLVNNCCLACNGGNCGETPFAISKVLHFHGPNCGHPIVIHNGHIDYLVNEMLHFPHDGHCDNHGVLNRIKVQ</sequence>
<dbReference type="FunFam" id="3.30.160.60:FF:000358">
    <property type="entry name" value="zinc finger protein 24"/>
    <property type="match status" value="1"/>
</dbReference>
<feature type="domain" description="C2H2-type" evidence="8">
    <location>
        <begin position="90"/>
        <end position="117"/>
    </location>
</feature>
<dbReference type="SMART" id="SM00355">
    <property type="entry name" value="ZnF_C2H2"/>
    <property type="match status" value="5"/>
</dbReference>
<dbReference type="GO" id="GO:0006357">
    <property type="term" value="P:regulation of transcription by RNA polymerase II"/>
    <property type="evidence" value="ECO:0000318"/>
    <property type="project" value="GO_Central"/>
</dbReference>
<keyword evidence="3" id="KW-0677">Repeat</keyword>
<dbReference type="GO" id="GO:0000978">
    <property type="term" value="F:RNA polymerase II cis-regulatory region sequence-specific DNA binding"/>
    <property type="evidence" value="ECO:0000318"/>
    <property type="project" value="GO_Central"/>
</dbReference>
<evidence type="ECO:0000313" key="9">
    <source>
        <dbReference type="EMBL" id="CAK68891.1"/>
    </source>
</evidence>
<dbReference type="FunFam" id="3.30.160.60:FF:001498">
    <property type="entry name" value="Zinc finger protein 404"/>
    <property type="match status" value="1"/>
</dbReference>
<dbReference type="EMBL" id="CT868063">
    <property type="protein sequence ID" value="CAK68891.1"/>
    <property type="molecule type" value="Genomic_DNA"/>
</dbReference>
<organism evidence="9 10">
    <name type="scientific">Paramecium tetraurelia</name>
    <dbReference type="NCBI Taxonomy" id="5888"/>
    <lineage>
        <taxon>Eukaryota</taxon>
        <taxon>Sar</taxon>
        <taxon>Alveolata</taxon>
        <taxon>Ciliophora</taxon>
        <taxon>Intramacronucleata</taxon>
        <taxon>Oligohymenophorea</taxon>
        <taxon>Peniculida</taxon>
        <taxon>Parameciidae</taxon>
        <taxon>Paramecium</taxon>
    </lineage>
</organism>
<keyword evidence="4 7" id="KW-0863">Zinc-finger</keyword>
<evidence type="ECO:0000256" key="7">
    <source>
        <dbReference type="PROSITE-ProRule" id="PRU00042"/>
    </source>
</evidence>
<evidence type="ECO:0000313" key="10">
    <source>
        <dbReference type="Proteomes" id="UP000000600"/>
    </source>
</evidence>
<dbReference type="RefSeq" id="XP_001436288.1">
    <property type="nucleotide sequence ID" value="XM_001436251.1"/>
</dbReference>
<dbReference type="PROSITE" id="PS00028">
    <property type="entry name" value="ZINC_FINGER_C2H2_1"/>
    <property type="match status" value="4"/>
</dbReference>
<dbReference type="PROSITE" id="PS50157">
    <property type="entry name" value="ZINC_FINGER_C2H2_2"/>
    <property type="match status" value="5"/>
</dbReference>
<dbReference type="OMA" id="VNNCCLA"/>
<keyword evidence="10" id="KW-1185">Reference proteome</keyword>
<dbReference type="GeneID" id="5022073"/>
<dbReference type="FunFam" id="3.30.160.60:FF:000446">
    <property type="entry name" value="Zinc finger protein"/>
    <property type="match status" value="1"/>
</dbReference>
<evidence type="ECO:0000256" key="2">
    <source>
        <dbReference type="ARBA" id="ARBA00022723"/>
    </source>
</evidence>
<dbReference type="InterPro" id="IPR013087">
    <property type="entry name" value="Znf_C2H2_type"/>
</dbReference>
<proteinExistence type="predicted"/>
<gene>
    <name evidence="9" type="ORF">GSPATT00007102001</name>
</gene>
<evidence type="ECO:0000259" key="8">
    <source>
        <dbReference type="PROSITE" id="PS50157"/>
    </source>
</evidence>
<dbReference type="PANTHER" id="PTHR14003:SF23">
    <property type="entry name" value="ZINC FINGER PROTEIN 143"/>
    <property type="match status" value="1"/>
</dbReference>
<dbReference type="GO" id="GO:0008270">
    <property type="term" value="F:zinc ion binding"/>
    <property type="evidence" value="ECO:0007669"/>
    <property type="project" value="UniProtKB-KW"/>
</dbReference>
<protein>
    <recommendedName>
        <fullName evidence="8">C2H2-type domain-containing protein</fullName>
    </recommendedName>
</protein>
<dbReference type="FunFam" id="3.30.160.60:FF:000744">
    <property type="entry name" value="zinc finger E-box-binding homeobox 1"/>
    <property type="match status" value="1"/>
</dbReference>
<reference evidence="9 10" key="1">
    <citation type="journal article" date="2006" name="Nature">
        <title>Global trends of whole-genome duplications revealed by the ciliate Paramecium tetraurelia.</title>
        <authorList>
            <consortium name="Genoscope"/>
            <person name="Aury J.-M."/>
            <person name="Jaillon O."/>
            <person name="Duret L."/>
            <person name="Noel B."/>
            <person name="Jubin C."/>
            <person name="Porcel B.M."/>
            <person name="Segurens B."/>
            <person name="Daubin V."/>
            <person name="Anthouard V."/>
            <person name="Aiach N."/>
            <person name="Arnaiz O."/>
            <person name="Billaut A."/>
            <person name="Beisson J."/>
            <person name="Blanc I."/>
            <person name="Bouhouche K."/>
            <person name="Camara F."/>
            <person name="Duharcourt S."/>
            <person name="Guigo R."/>
            <person name="Gogendeau D."/>
            <person name="Katinka M."/>
            <person name="Keller A.-M."/>
            <person name="Kissmehl R."/>
            <person name="Klotz C."/>
            <person name="Koll F."/>
            <person name="Le Moue A."/>
            <person name="Lepere C."/>
            <person name="Malinsky S."/>
            <person name="Nowacki M."/>
            <person name="Nowak J.K."/>
            <person name="Plattner H."/>
            <person name="Poulain J."/>
            <person name="Ruiz F."/>
            <person name="Serrano V."/>
            <person name="Zagulski M."/>
            <person name="Dessen P."/>
            <person name="Betermier M."/>
            <person name="Weissenbach J."/>
            <person name="Scarpelli C."/>
            <person name="Schachter V."/>
            <person name="Sperling L."/>
            <person name="Meyer E."/>
            <person name="Cohen J."/>
            <person name="Wincker P."/>
        </authorList>
    </citation>
    <scope>NUCLEOTIDE SEQUENCE [LARGE SCALE GENOMIC DNA]</scope>
    <source>
        <strain evidence="9 10">Stock d4-2</strain>
    </source>
</reference>
<dbReference type="Pfam" id="PF00096">
    <property type="entry name" value="zf-C2H2"/>
    <property type="match status" value="4"/>
</dbReference>